<evidence type="ECO:0000313" key="8">
    <source>
        <dbReference type="EMBL" id="MZQ80823.1"/>
    </source>
</evidence>
<dbReference type="GO" id="GO:0000160">
    <property type="term" value="P:phosphorelay signal transduction system"/>
    <property type="evidence" value="ECO:0007669"/>
    <property type="project" value="InterPro"/>
</dbReference>
<feature type="domain" description="Response regulatory" evidence="7">
    <location>
        <begin position="23"/>
        <end position="139"/>
    </location>
</feature>
<keyword evidence="9" id="KW-1185">Reference proteome</keyword>
<dbReference type="InterPro" id="IPR000792">
    <property type="entry name" value="Tscrpt_reg_LuxR_C"/>
</dbReference>
<name>A0A6L8US22_9BACL</name>
<dbReference type="PANTHER" id="PTHR43214">
    <property type="entry name" value="TWO-COMPONENT RESPONSE REGULATOR"/>
    <property type="match status" value="1"/>
</dbReference>
<evidence type="ECO:0000256" key="4">
    <source>
        <dbReference type="ARBA" id="ARBA00023163"/>
    </source>
</evidence>
<dbReference type="InterPro" id="IPR001789">
    <property type="entry name" value="Sig_transdc_resp-reg_receiver"/>
</dbReference>
<accession>A0A6L8US22</accession>
<feature type="domain" description="HTH luxR-type" evidence="6">
    <location>
        <begin position="166"/>
        <end position="230"/>
    </location>
</feature>
<reference evidence="8 9" key="1">
    <citation type="submission" date="2019-12" db="EMBL/GenBank/DDBJ databases">
        <title>Paenibacillus sp. nov. sp. isolated from soil.</title>
        <authorList>
            <person name="Kim J."/>
            <person name="Jeong S.E."/>
            <person name="Jung H.S."/>
            <person name="Jeon C.O."/>
        </authorList>
    </citation>
    <scope>NUCLEOTIDE SEQUENCE [LARGE SCALE GENOMIC DNA]</scope>
    <source>
        <strain evidence="8 9">5J-6</strain>
    </source>
</reference>
<dbReference type="CDD" id="cd06170">
    <property type="entry name" value="LuxR_C_like"/>
    <property type="match status" value="1"/>
</dbReference>
<evidence type="ECO:0000256" key="1">
    <source>
        <dbReference type="ARBA" id="ARBA00022553"/>
    </source>
</evidence>
<evidence type="ECO:0000256" key="2">
    <source>
        <dbReference type="ARBA" id="ARBA00023015"/>
    </source>
</evidence>
<evidence type="ECO:0000259" key="7">
    <source>
        <dbReference type="PROSITE" id="PS50110"/>
    </source>
</evidence>
<dbReference type="SMART" id="SM00421">
    <property type="entry name" value="HTH_LUXR"/>
    <property type="match status" value="1"/>
</dbReference>
<dbReference type="Pfam" id="PF00072">
    <property type="entry name" value="Response_reg"/>
    <property type="match status" value="1"/>
</dbReference>
<feature type="modified residue" description="4-aspartylphosphate" evidence="5">
    <location>
        <position position="74"/>
    </location>
</feature>
<protein>
    <submittedName>
        <fullName evidence="8">Response regulator</fullName>
    </submittedName>
</protein>
<keyword evidence="1 5" id="KW-0597">Phosphoprotein</keyword>
<evidence type="ECO:0000256" key="3">
    <source>
        <dbReference type="ARBA" id="ARBA00023125"/>
    </source>
</evidence>
<evidence type="ECO:0000256" key="5">
    <source>
        <dbReference type="PROSITE-ProRule" id="PRU00169"/>
    </source>
</evidence>
<gene>
    <name evidence="8" type="ORF">GQF01_01550</name>
</gene>
<evidence type="ECO:0000259" key="6">
    <source>
        <dbReference type="PROSITE" id="PS50043"/>
    </source>
</evidence>
<dbReference type="PRINTS" id="PR00038">
    <property type="entry name" value="HTHLUXR"/>
</dbReference>
<dbReference type="PROSITE" id="PS00622">
    <property type="entry name" value="HTH_LUXR_1"/>
    <property type="match status" value="1"/>
</dbReference>
<dbReference type="InterPro" id="IPR039420">
    <property type="entry name" value="WalR-like"/>
</dbReference>
<keyword evidence="3" id="KW-0238">DNA-binding</keyword>
<dbReference type="AlphaFoldDB" id="A0A6L8US22"/>
<proteinExistence type="predicted"/>
<dbReference type="GO" id="GO:0006355">
    <property type="term" value="P:regulation of DNA-templated transcription"/>
    <property type="evidence" value="ECO:0007669"/>
    <property type="project" value="InterPro"/>
</dbReference>
<dbReference type="InterPro" id="IPR016032">
    <property type="entry name" value="Sig_transdc_resp-reg_C-effctor"/>
</dbReference>
<keyword evidence="2" id="KW-0805">Transcription regulation</keyword>
<organism evidence="8 9">
    <name type="scientific">Paenibacillus silvestris</name>
    <dbReference type="NCBI Taxonomy" id="2606219"/>
    <lineage>
        <taxon>Bacteria</taxon>
        <taxon>Bacillati</taxon>
        <taxon>Bacillota</taxon>
        <taxon>Bacilli</taxon>
        <taxon>Bacillales</taxon>
        <taxon>Paenibacillaceae</taxon>
        <taxon>Paenibacillus</taxon>
    </lineage>
</organism>
<dbReference type="GO" id="GO:0003677">
    <property type="term" value="F:DNA binding"/>
    <property type="evidence" value="ECO:0007669"/>
    <property type="project" value="UniProtKB-KW"/>
</dbReference>
<dbReference type="Pfam" id="PF00196">
    <property type="entry name" value="GerE"/>
    <property type="match status" value="1"/>
</dbReference>
<dbReference type="InterPro" id="IPR011006">
    <property type="entry name" value="CheY-like_superfamily"/>
</dbReference>
<keyword evidence="4" id="KW-0804">Transcription</keyword>
<dbReference type="Proteomes" id="UP000481087">
    <property type="component" value="Unassembled WGS sequence"/>
</dbReference>
<dbReference type="SUPFAM" id="SSF46894">
    <property type="entry name" value="C-terminal effector domain of the bipartite response regulators"/>
    <property type="match status" value="1"/>
</dbReference>
<dbReference type="EMBL" id="WTUZ01000004">
    <property type="protein sequence ID" value="MZQ80823.1"/>
    <property type="molecule type" value="Genomic_DNA"/>
</dbReference>
<sequence length="238" mass="26132">MGNRRYACNGAAAATAWGGNKVRILLADDHPLFRGGVRNLIGTTEDLEVVGEASNGEEAVQLALYLQPDVIVMDIRMPGINGLEATRMIREKQSEQKILIVTMLKDDKSVFMAMQMGARGYVLKDAGEMELLQSIRIVGGGGAVFSSDIAARMMHYFTMPKQPQPLNPALSELTGRETEVLELIADGYSNGQIASRLQLSAKTIANHVTNILNKLQVQDRHEAKKVLRNFHEAADLEK</sequence>
<comment type="caution">
    <text evidence="8">The sequence shown here is derived from an EMBL/GenBank/DDBJ whole genome shotgun (WGS) entry which is preliminary data.</text>
</comment>
<dbReference type="Gene3D" id="3.40.50.2300">
    <property type="match status" value="1"/>
</dbReference>
<dbReference type="SUPFAM" id="SSF52172">
    <property type="entry name" value="CheY-like"/>
    <property type="match status" value="1"/>
</dbReference>
<evidence type="ECO:0000313" key="9">
    <source>
        <dbReference type="Proteomes" id="UP000481087"/>
    </source>
</evidence>
<dbReference type="PROSITE" id="PS50043">
    <property type="entry name" value="HTH_LUXR_2"/>
    <property type="match status" value="1"/>
</dbReference>
<dbReference type="PROSITE" id="PS50110">
    <property type="entry name" value="RESPONSE_REGULATORY"/>
    <property type="match status" value="1"/>
</dbReference>
<dbReference type="CDD" id="cd17535">
    <property type="entry name" value="REC_NarL-like"/>
    <property type="match status" value="1"/>
</dbReference>
<dbReference type="SMART" id="SM00448">
    <property type="entry name" value="REC"/>
    <property type="match status" value="1"/>
</dbReference>
<dbReference type="InterPro" id="IPR058245">
    <property type="entry name" value="NreC/VraR/RcsB-like_REC"/>
</dbReference>